<proteinExistence type="inferred from homology"/>
<feature type="domain" description="Thioredoxin" evidence="2">
    <location>
        <begin position="64"/>
        <end position="190"/>
    </location>
</feature>
<dbReference type="PROSITE" id="PS51352">
    <property type="entry name" value="THIOREDOXIN_2"/>
    <property type="match status" value="1"/>
</dbReference>
<comment type="caution">
    <text evidence="3">The sequence shown here is derived from an EMBL/GenBank/DDBJ whole genome shotgun (WGS) entry which is preliminary data.</text>
</comment>
<comment type="similarity">
    <text evidence="1">Belongs to the protein disulfide isomerase family.</text>
</comment>
<dbReference type="PANTHER" id="PTHR18929:SF214">
    <property type="entry name" value="THIOREDOXIN DOMAIN-CONTAINING PROTEIN"/>
    <property type="match status" value="1"/>
</dbReference>
<dbReference type="Gene3D" id="3.40.30.10">
    <property type="entry name" value="Glutaredoxin"/>
    <property type="match status" value="3"/>
</dbReference>
<organism evidence="3 4">
    <name type="scientific">Hevea brasiliensis</name>
    <name type="common">Para rubber tree</name>
    <name type="synonym">Siphonia brasiliensis</name>
    <dbReference type="NCBI Taxonomy" id="3981"/>
    <lineage>
        <taxon>Eukaryota</taxon>
        <taxon>Viridiplantae</taxon>
        <taxon>Streptophyta</taxon>
        <taxon>Embryophyta</taxon>
        <taxon>Tracheophyta</taxon>
        <taxon>Spermatophyta</taxon>
        <taxon>Magnoliopsida</taxon>
        <taxon>eudicotyledons</taxon>
        <taxon>Gunneridae</taxon>
        <taxon>Pentapetalae</taxon>
        <taxon>rosids</taxon>
        <taxon>fabids</taxon>
        <taxon>Malpighiales</taxon>
        <taxon>Euphorbiaceae</taxon>
        <taxon>Crotonoideae</taxon>
        <taxon>Micrandreae</taxon>
        <taxon>Hevea</taxon>
    </lineage>
</organism>
<dbReference type="SUPFAM" id="SSF52833">
    <property type="entry name" value="Thioredoxin-like"/>
    <property type="match status" value="3"/>
</dbReference>
<evidence type="ECO:0000313" key="3">
    <source>
        <dbReference type="EMBL" id="KAJ9175541.1"/>
    </source>
</evidence>
<dbReference type="EMBL" id="JARPOI010000008">
    <property type="protein sequence ID" value="KAJ9175541.1"/>
    <property type="molecule type" value="Genomic_DNA"/>
</dbReference>
<evidence type="ECO:0000256" key="1">
    <source>
        <dbReference type="ARBA" id="ARBA00006347"/>
    </source>
</evidence>
<evidence type="ECO:0000259" key="2">
    <source>
        <dbReference type="PROSITE" id="PS51352"/>
    </source>
</evidence>
<dbReference type="InterPro" id="IPR036249">
    <property type="entry name" value="Thioredoxin-like_sf"/>
</dbReference>
<reference evidence="3 4" key="1">
    <citation type="journal article" date="2023" name="Plant Biotechnol. J.">
        <title>Chromosome-level wild Hevea brasiliensis genome provides new tools for genomic-assisted breeding and valuable loci to elevate rubber yield.</title>
        <authorList>
            <person name="Cheng H."/>
            <person name="Song X."/>
            <person name="Hu Y."/>
            <person name="Wu T."/>
            <person name="Yang Q."/>
            <person name="An Z."/>
            <person name="Feng S."/>
            <person name="Deng Z."/>
            <person name="Wu W."/>
            <person name="Zeng X."/>
            <person name="Tu M."/>
            <person name="Wang X."/>
            <person name="Huang H."/>
        </authorList>
    </citation>
    <scope>NUCLEOTIDE SEQUENCE [LARGE SCALE GENOMIC DNA]</scope>
    <source>
        <strain evidence="3">MT/VB/25A 57/8</strain>
    </source>
</reference>
<dbReference type="CDD" id="cd02981">
    <property type="entry name" value="PDI_b_family"/>
    <property type="match status" value="1"/>
</dbReference>
<sequence length="424" mass="48290">MSTTRNLILLFTSIFFLFTLFCFTPFSHFSSPILAKALGFSRNSTDEAEVGTVSSISIDQHRRQRSGKLILQSISSAVDEKDVVVLTKNNFSDFVDRHRNKYVMMDFYAPWCYWSQKLEPEYAAAATMLKGKAVLAKIDATQETELARKFKIDGYPTLYLSVGGVHNAGHSYYGKRTRDAISNWVNQKVSNIVQNVTIVDEAIRILAAESTMVLGFLDTLQGPHSEELAAVSKQYIDVKFYQTSNVDVAKLFYIDPQIKRPALIMLKRECGNYSHFRYEGQFTRLAIANFVSVYKLPPVITFTEEDCIDIFENPMKQLWLFTPKRSWKVVSIFKEAANAFRGKLLFVHVETGDEFPVRRCLFHEFGLTEDSPTVVAYYKENGDEKNHIYHGELSLCGIKSFAEEFLEDGFLIKSEPAMNTSISV</sequence>
<dbReference type="Pfam" id="PF00085">
    <property type="entry name" value="Thioredoxin"/>
    <property type="match status" value="1"/>
</dbReference>
<accession>A0ABQ9M5S0</accession>
<dbReference type="Proteomes" id="UP001174677">
    <property type="component" value="Chromosome 8"/>
</dbReference>
<dbReference type="CDD" id="cd02961">
    <property type="entry name" value="PDI_a_family"/>
    <property type="match status" value="1"/>
</dbReference>
<keyword evidence="4" id="KW-1185">Reference proteome</keyword>
<gene>
    <name evidence="3" type="ORF">P3X46_014087</name>
</gene>
<dbReference type="Pfam" id="PF13848">
    <property type="entry name" value="Thioredoxin_6"/>
    <property type="match status" value="1"/>
</dbReference>
<dbReference type="InterPro" id="IPR013766">
    <property type="entry name" value="Thioredoxin_domain"/>
</dbReference>
<evidence type="ECO:0000313" key="4">
    <source>
        <dbReference type="Proteomes" id="UP001174677"/>
    </source>
</evidence>
<protein>
    <recommendedName>
        <fullName evidence="2">Thioredoxin domain-containing protein</fullName>
    </recommendedName>
</protein>
<dbReference type="PANTHER" id="PTHR18929">
    <property type="entry name" value="PROTEIN DISULFIDE ISOMERASE"/>
    <property type="match status" value="1"/>
</dbReference>
<name>A0ABQ9M5S0_HEVBR</name>